<keyword evidence="1" id="KW-0175">Coiled coil</keyword>
<protein>
    <recommendedName>
        <fullName evidence="3">WRKY19-like zinc finger domain-containing protein</fullName>
    </recommendedName>
</protein>
<evidence type="ECO:0000259" key="3">
    <source>
        <dbReference type="Pfam" id="PF24906"/>
    </source>
</evidence>
<feature type="region of interest" description="Disordered" evidence="2">
    <location>
        <begin position="1"/>
        <end position="21"/>
    </location>
</feature>
<dbReference type="STRING" id="112090.W4G3C8"/>
<dbReference type="Pfam" id="PF24906">
    <property type="entry name" value="Zf_WRKY19"/>
    <property type="match status" value="2"/>
</dbReference>
<reference evidence="4" key="1">
    <citation type="submission" date="2013-12" db="EMBL/GenBank/DDBJ databases">
        <title>The Genome Sequence of Aphanomyces astaci APO3.</title>
        <authorList>
            <consortium name="The Broad Institute Genomics Platform"/>
            <person name="Russ C."/>
            <person name="Tyler B."/>
            <person name="van West P."/>
            <person name="Dieguez-Uribeondo J."/>
            <person name="Young S.K."/>
            <person name="Zeng Q."/>
            <person name="Gargeya S."/>
            <person name="Fitzgerald M."/>
            <person name="Abouelleil A."/>
            <person name="Alvarado L."/>
            <person name="Chapman S.B."/>
            <person name="Gainer-Dewar J."/>
            <person name="Goldberg J."/>
            <person name="Griggs A."/>
            <person name="Gujja S."/>
            <person name="Hansen M."/>
            <person name="Howarth C."/>
            <person name="Imamovic A."/>
            <person name="Ireland A."/>
            <person name="Larimer J."/>
            <person name="McCowan C."/>
            <person name="Murphy C."/>
            <person name="Pearson M."/>
            <person name="Poon T.W."/>
            <person name="Priest M."/>
            <person name="Roberts A."/>
            <person name="Saif S."/>
            <person name="Shea T."/>
            <person name="Sykes S."/>
            <person name="Wortman J."/>
            <person name="Nusbaum C."/>
            <person name="Birren B."/>
        </authorList>
    </citation>
    <scope>NUCLEOTIDE SEQUENCE [LARGE SCALE GENOMIC DNA]</scope>
    <source>
        <strain evidence="4">APO3</strain>
    </source>
</reference>
<feature type="region of interest" description="Disordered" evidence="2">
    <location>
        <begin position="457"/>
        <end position="508"/>
    </location>
</feature>
<feature type="compositionally biased region" description="Low complexity" evidence="2">
    <location>
        <begin position="283"/>
        <end position="294"/>
    </location>
</feature>
<dbReference type="PANTHER" id="PTHR31827">
    <property type="entry name" value="EMB|CAB89363.1"/>
    <property type="match status" value="1"/>
</dbReference>
<feature type="compositionally biased region" description="Basic and acidic residues" evidence="2">
    <location>
        <begin position="491"/>
        <end position="508"/>
    </location>
</feature>
<dbReference type="GeneID" id="20813579"/>
<dbReference type="VEuPathDB" id="FungiDB:H257_11583"/>
<proteinExistence type="predicted"/>
<feature type="compositionally biased region" description="Polar residues" evidence="2">
    <location>
        <begin position="8"/>
        <end position="21"/>
    </location>
</feature>
<dbReference type="InterPro" id="IPR056866">
    <property type="entry name" value="Znf_WRKY19"/>
</dbReference>
<sequence length="508" mass="55385">MLAAPDTQVHSTTGQMQANASSMPISQLDVSGGLVKATVATQSDEATTTPTSVSPHITLDWDVTYMANHANDVSLGDVLTCQDSAPSTTSCGANNLDVPPSSCRSSPSEPTMCRFVPMETVLDDTSRKMYSIVSSHLAHCKSSLESDPYTTTLQRRLDRADQRIHELEVDNGRLIDALATADDLSKRIAEENASLRQTLDASRLDGLLHQANVQHVESLRHELTALQEQQNLPIHPSQPPSQEHQKQNPGSMWPPEIHNKLAHVDRLLYLLQSATSSPRTKTLPSESSSLPQSENTLAHGHPSWQQYYPSQYDVGHAMEARIHQLFQDMHMASQQVIEFQTTMSDQALNQLLDVETVLRRELDTLTAGKPTQVPCKATATSLPIERFRKCTVPDCPKGVRSRGLCKGHGGGKRCEVRGCVKSNQGGGFCIAHGGGRRCAVDGCKSAAQIQGTCKAHRQTSAATRQSKSRSTSPCQQQAGDARAGHDVQAGEYRRRVMHHNDDGHATST</sequence>
<feature type="domain" description="WRKY19-like zinc finger" evidence="3">
    <location>
        <begin position="388"/>
        <end position="410"/>
    </location>
</feature>
<dbReference type="AlphaFoldDB" id="W4G3C8"/>
<feature type="region of interest" description="Disordered" evidence="2">
    <location>
        <begin position="276"/>
        <end position="301"/>
    </location>
</feature>
<dbReference type="EMBL" id="KI913148">
    <property type="protein sequence ID" value="ETV73443.1"/>
    <property type="molecule type" value="Genomic_DNA"/>
</dbReference>
<evidence type="ECO:0000313" key="4">
    <source>
        <dbReference type="EMBL" id="ETV73443.1"/>
    </source>
</evidence>
<name>W4G3C8_APHAT</name>
<feature type="coiled-coil region" evidence="1">
    <location>
        <begin position="150"/>
        <end position="177"/>
    </location>
</feature>
<evidence type="ECO:0000256" key="1">
    <source>
        <dbReference type="SAM" id="Coils"/>
    </source>
</evidence>
<dbReference type="OrthoDB" id="10557220at2759"/>
<accession>W4G3C8</accession>
<organism evidence="4">
    <name type="scientific">Aphanomyces astaci</name>
    <name type="common">Crayfish plague agent</name>
    <dbReference type="NCBI Taxonomy" id="112090"/>
    <lineage>
        <taxon>Eukaryota</taxon>
        <taxon>Sar</taxon>
        <taxon>Stramenopiles</taxon>
        <taxon>Oomycota</taxon>
        <taxon>Saprolegniomycetes</taxon>
        <taxon>Saprolegniales</taxon>
        <taxon>Verrucalvaceae</taxon>
        <taxon>Aphanomyces</taxon>
    </lineage>
</organism>
<dbReference type="PANTHER" id="PTHR31827:SF1">
    <property type="entry name" value="EMB|CAB89363.1"/>
    <property type="match status" value="1"/>
</dbReference>
<feature type="compositionally biased region" description="Polar residues" evidence="2">
    <location>
        <begin position="458"/>
        <end position="478"/>
    </location>
</feature>
<evidence type="ECO:0000256" key="2">
    <source>
        <dbReference type="SAM" id="MobiDB-lite"/>
    </source>
</evidence>
<feature type="domain" description="WRKY19-like zinc finger" evidence="3">
    <location>
        <begin position="411"/>
        <end position="434"/>
    </location>
</feature>
<gene>
    <name evidence="4" type="ORF">H257_11583</name>
</gene>
<dbReference type="RefSeq" id="XP_009836869.1">
    <property type="nucleotide sequence ID" value="XM_009838567.1"/>
</dbReference>
<feature type="region of interest" description="Disordered" evidence="2">
    <location>
        <begin position="232"/>
        <end position="256"/>
    </location>
</feature>